<dbReference type="Proteomes" id="UP000007266">
    <property type="component" value="Linkage group 2"/>
</dbReference>
<dbReference type="AlphaFoldDB" id="A0A139WME8"/>
<dbReference type="Gene3D" id="2.40.10.10">
    <property type="entry name" value="Trypsin-like serine proteases"/>
    <property type="match status" value="2"/>
</dbReference>
<evidence type="ECO:0000256" key="3">
    <source>
        <dbReference type="RuleBase" id="RU363034"/>
    </source>
</evidence>
<dbReference type="PROSITE" id="PS00135">
    <property type="entry name" value="TRYPSIN_SER"/>
    <property type="match status" value="1"/>
</dbReference>
<reference evidence="7 8" key="1">
    <citation type="journal article" date="2008" name="Nature">
        <title>The genome of the model beetle and pest Tribolium castaneum.</title>
        <authorList>
            <consortium name="Tribolium Genome Sequencing Consortium"/>
            <person name="Richards S."/>
            <person name="Gibbs R.A."/>
            <person name="Weinstock G.M."/>
            <person name="Brown S.J."/>
            <person name="Denell R."/>
            <person name="Beeman R.W."/>
            <person name="Gibbs R."/>
            <person name="Beeman R.W."/>
            <person name="Brown S.J."/>
            <person name="Bucher G."/>
            <person name="Friedrich M."/>
            <person name="Grimmelikhuijzen C.J."/>
            <person name="Klingler M."/>
            <person name="Lorenzen M."/>
            <person name="Richards S."/>
            <person name="Roth S."/>
            <person name="Schroder R."/>
            <person name="Tautz D."/>
            <person name="Zdobnov E.M."/>
            <person name="Muzny D."/>
            <person name="Gibbs R.A."/>
            <person name="Weinstock G.M."/>
            <person name="Attaway T."/>
            <person name="Bell S."/>
            <person name="Buhay C.J."/>
            <person name="Chandrabose M.N."/>
            <person name="Chavez D."/>
            <person name="Clerk-Blankenburg K.P."/>
            <person name="Cree A."/>
            <person name="Dao M."/>
            <person name="Davis C."/>
            <person name="Chacko J."/>
            <person name="Dinh H."/>
            <person name="Dugan-Rocha S."/>
            <person name="Fowler G."/>
            <person name="Garner T.T."/>
            <person name="Garnes J."/>
            <person name="Gnirke A."/>
            <person name="Hawes A."/>
            <person name="Hernandez J."/>
            <person name="Hines S."/>
            <person name="Holder M."/>
            <person name="Hume J."/>
            <person name="Jhangiani S.N."/>
            <person name="Joshi V."/>
            <person name="Khan Z.M."/>
            <person name="Jackson L."/>
            <person name="Kovar C."/>
            <person name="Kowis A."/>
            <person name="Lee S."/>
            <person name="Lewis L.R."/>
            <person name="Margolis J."/>
            <person name="Morgan M."/>
            <person name="Nazareth L.V."/>
            <person name="Nguyen N."/>
            <person name="Okwuonu G."/>
            <person name="Parker D."/>
            <person name="Richards S."/>
            <person name="Ruiz S.J."/>
            <person name="Santibanez J."/>
            <person name="Savard J."/>
            <person name="Scherer S.E."/>
            <person name="Schneider B."/>
            <person name="Sodergren E."/>
            <person name="Tautz D."/>
            <person name="Vattahil S."/>
            <person name="Villasana D."/>
            <person name="White C.S."/>
            <person name="Wright R."/>
            <person name="Park Y."/>
            <person name="Beeman R.W."/>
            <person name="Lord J."/>
            <person name="Oppert B."/>
            <person name="Lorenzen M."/>
            <person name="Brown S."/>
            <person name="Wang L."/>
            <person name="Savard J."/>
            <person name="Tautz D."/>
            <person name="Richards S."/>
            <person name="Weinstock G."/>
            <person name="Gibbs R.A."/>
            <person name="Liu Y."/>
            <person name="Worley K."/>
            <person name="Weinstock G."/>
            <person name="Elsik C.G."/>
            <person name="Reese J.T."/>
            <person name="Elhaik E."/>
            <person name="Landan G."/>
            <person name="Graur D."/>
            <person name="Arensburger P."/>
            <person name="Atkinson P."/>
            <person name="Beeman R.W."/>
            <person name="Beidler J."/>
            <person name="Brown S.J."/>
            <person name="Demuth J.P."/>
            <person name="Drury D.W."/>
            <person name="Du Y.Z."/>
            <person name="Fujiwara H."/>
            <person name="Lorenzen M."/>
            <person name="Maselli V."/>
            <person name="Osanai M."/>
            <person name="Park Y."/>
            <person name="Robertson H.M."/>
            <person name="Tu Z."/>
            <person name="Wang J.J."/>
            <person name="Wang S."/>
            <person name="Richards S."/>
            <person name="Song H."/>
            <person name="Zhang L."/>
            <person name="Sodergren E."/>
            <person name="Werner D."/>
            <person name="Stanke M."/>
            <person name="Morgenstern B."/>
            <person name="Solovyev V."/>
            <person name="Kosarev P."/>
            <person name="Brown G."/>
            <person name="Chen H.C."/>
            <person name="Ermolaeva O."/>
            <person name="Hlavina W."/>
            <person name="Kapustin Y."/>
            <person name="Kiryutin B."/>
            <person name="Kitts P."/>
            <person name="Maglott D."/>
            <person name="Pruitt K."/>
            <person name="Sapojnikov V."/>
            <person name="Souvorov A."/>
            <person name="Mackey A.J."/>
            <person name="Waterhouse R.M."/>
            <person name="Wyder S."/>
            <person name="Zdobnov E.M."/>
            <person name="Zdobnov E.M."/>
            <person name="Wyder S."/>
            <person name="Kriventseva E.V."/>
            <person name="Kadowaki T."/>
            <person name="Bork P."/>
            <person name="Aranda M."/>
            <person name="Bao R."/>
            <person name="Beermann A."/>
            <person name="Berns N."/>
            <person name="Bolognesi R."/>
            <person name="Bonneton F."/>
            <person name="Bopp D."/>
            <person name="Brown S.J."/>
            <person name="Bucher G."/>
            <person name="Butts T."/>
            <person name="Chaumot A."/>
            <person name="Denell R.E."/>
            <person name="Ferrier D.E."/>
            <person name="Friedrich M."/>
            <person name="Gordon C.M."/>
            <person name="Jindra M."/>
            <person name="Klingler M."/>
            <person name="Lan Q."/>
            <person name="Lattorff H.M."/>
            <person name="Laudet V."/>
            <person name="von Levetsow C."/>
            <person name="Liu Z."/>
            <person name="Lutz R."/>
            <person name="Lynch J.A."/>
            <person name="da Fonseca R.N."/>
            <person name="Posnien N."/>
            <person name="Reuter R."/>
            <person name="Roth S."/>
            <person name="Savard J."/>
            <person name="Schinko J.B."/>
            <person name="Schmitt C."/>
            <person name="Schoppmeier M."/>
            <person name="Schroder R."/>
            <person name="Shippy T.D."/>
            <person name="Simonnet F."/>
            <person name="Marques-Souza H."/>
            <person name="Tautz D."/>
            <person name="Tomoyasu Y."/>
            <person name="Trauner J."/>
            <person name="Van der Zee M."/>
            <person name="Vervoort M."/>
            <person name="Wittkopp N."/>
            <person name="Wimmer E.A."/>
            <person name="Yang X."/>
            <person name="Jones A.K."/>
            <person name="Sattelle D.B."/>
            <person name="Ebert P.R."/>
            <person name="Nelson D."/>
            <person name="Scott J.G."/>
            <person name="Beeman R.W."/>
            <person name="Muthukrishnan S."/>
            <person name="Kramer K.J."/>
            <person name="Arakane Y."/>
            <person name="Beeman R.W."/>
            <person name="Zhu Q."/>
            <person name="Hogenkamp D."/>
            <person name="Dixit R."/>
            <person name="Oppert B."/>
            <person name="Jiang H."/>
            <person name="Zou Z."/>
            <person name="Marshall J."/>
            <person name="Elpidina E."/>
            <person name="Vinokurov K."/>
            <person name="Oppert C."/>
            <person name="Zou Z."/>
            <person name="Evans J."/>
            <person name="Lu Z."/>
            <person name="Zhao P."/>
            <person name="Sumathipala N."/>
            <person name="Altincicek B."/>
            <person name="Vilcinskas A."/>
            <person name="Williams M."/>
            <person name="Hultmark D."/>
            <person name="Hetru C."/>
            <person name="Jiang H."/>
            <person name="Grimmelikhuijzen C.J."/>
            <person name="Hauser F."/>
            <person name="Cazzamali G."/>
            <person name="Williamson M."/>
            <person name="Park Y."/>
            <person name="Li B."/>
            <person name="Tanaka Y."/>
            <person name="Predel R."/>
            <person name="Neupert S."/>
            <person name="Schachtner J."/>
            <person name="Verleyen P."/>
            <person name="Raible F."/>
            <person name="Bork P."/>
            <person name="Friedrich M."/>
            <person name="Walden K.K."/>
            <person name="Robertson H.M."/>
            <person name="Angeli S."/>
            <person name="Foret S."/>
            <person name="Bucher G."/>
            <person name="Schuetz S."/>
            <person name="Maleszka R."/>
            <person name="Wimmer E.A."/>
            <person name="Beeman R.W."/>
            <person name="Lorenzen M."/>
            <person name="Tomoyasu Y."/>
            <person name="Miller S.C."/>
            <person name="Grossmann D."/>
            <person name="Bucher G."/>
        </authorList>
    </citation>
    <scope>NUCLEOTIDE SEQUENCE [LARGE SCALE GENOMIC DNA]</scope>
    <source>
        <strain evidence="7 8">Georgia GA2</strain>
    </source>
</reference>
<evidence type="ECO:0000313" key="7">
    <source>
        <dbReference type="EMBL" id="KYB29218.1"/>
    </source>
</evidence>
<evidence type="ECO:0000256" key="2">
    <source>
        <dbReference type="ARBA" id="ARBA00024195"/>
    </source>
</evidence>
<evidence type="ECO:0000313" key="8">
    <source>
        <dbReference type="Proteomes" id="UP000007266"/>
    </source>
</evidence>
<name>A0A139WME8_TRICA</name>
<dbReference type="SUPFAM" id="SSF50494">
    <property type="entry name" value="Trypsin-like serine proteases"/>
    <property type="match status" value="2"/>
</dbReference>
<keyword evidence="5" id="KW-0732">Signal</keyword>
<accession>A0A139WME8</accession>
<dbReference type="GO" id="GO:0004252">
    <property type="term" value="F:serine-type endopeptidase activity"/>
    <property type="evidence" value="ECO:0000318"/>
    <property type="project" value="GO_Central"/>
</dbReference>
<feature type="chain" id="PRO_5007300259" evidence="5">
    <location>
        <begin position="27"/>
        <end position="655"/>
    </location>
</feature>
<dbReference type="GO" id="GO:0006508">
    <property type="term" value="P:proteolysis"/>
    <property type="evidence" value="ECO:0000318"/>
    <property type="project" value="GO_Central"/>
</dbReference>
<dbReference type="PROSITE" id="PS50240">
    <property type="entry name" value="TRYPSIN_DOM"/>
    <property type="match status" value="2"/>
</dbReference>
<dbReference type="SMART" id="SM00020">
    <property type="entry name" value="Tryp_SPc"/>
    <property type="match status" value="2"/>
</dbReference>
<keyword evidence="3 7" id="KW-0645">Protease</keyword>
<dbReference type="InterPro" id="IPR001314">
    <property type="entry name" value="Peptidase_S1A"/>
</dbReference>
<dbReference type="eggNOG" id="KOG3627">
    <property type="taxonomic scope" value="Eukaryota"/>
</dbReference>
<evidence type="ECO:0000256" key="1">
    <source>
        <dbReference type="ARBA" id="ARBA00023157"/>
    </source>
</evidence>
<keyword evidence="3" id="KW-0720">Serine protease</keyword>
<keyword evidence="7" id="KW-0472">Membrane</keyword>
<keyword evidence="3" id="KW-0378">Hydrolase</keyword>
<dbReference type="PRINTS" id="PR00722">
    <property type="entry name" value="CHYMOTRYPSIN"/>
</dbReference>
<keyword evidence="8" id="KW-1185">Reference proteome</keyword>
<dbReference type="InterPro" id="IPR001254">
    <property type="entry name" value="Trypsin_dom"/>
</dbReference>
<evidence type="ECO:0000256" key="4">
    <source>
        <dbReference type="SAM" id="MobiDB-lite"/>
    </source>
</evidence>
<keyword evidence="1" id="KW-1015">Disulfide bond</keyword>
<dbReference type="InterPro" id="IPR018114">
    <property type="entry name" value="TRYPSIN_HIS"/>
</dbReference>
<keyword evidence="7" id="KW-0812">Transmembrane</keyword>
<evidence type="ECO:0000259" key="6">
    <source>
        <dbReference type="PROSITE" id="PS50240"/>
    </source>
</evidence>
<dbReference type="PROSITE" id="PS00134">
    <property type="entry name" value="TRYPSIN_HIS"/>
    <property type="match status" value="1"/>
</dbReference>
<gene>
    <name evidence="7" type="primary">AUGUSTUS-3.0.2_32140</name>
    <name evidence="7" type="ORF">TcasGA2_TC032140</name>
</gene>
<feature type="region of interest" description="Disordered" evidence="4">
    <location>
        <begin position="292"/>
        <end position="316"/>
    </location>
</feature>
<dbReference type="InterPro" id="IPR009003">
    <property type="entry name" value="Peptidase_S1_PA"/>
</dbReference>
<feature type="compositionally biased region" description="Polar residues" evidence="4">
    <location>
        <begin position="292"/>
        <end position="302"/>
    </location>
</feature>
<reference evidence="7 8" key="2">
    <citation type="journal article" date="2010" name="Nucleic Acids Res.">
        <title>BeetleBase in 2010: revisions to provide comprehensive genomic information for Tribolium castaneum.</title>
        <authorList>
            <person name="Kim H.S."/>
            <person name="Murphy T."/>
            <person name="Xia J."/>
            <person name="Caragea D."/>
            <person name="Park Y."/>
            <person name="Beeman R.W."/>
            <person name="Lorenzen M.D."/>
            <person name="Butcher S."/>
            <person name="Manak J.R."/>
            <person name="Brown S.J."/>
        </authorList>
    </citation>
    <scope>GENOME REANNOTATION</scope>
    <source>
        <strain evidence="7 8">Georgia GA2</strain>
    </source>
</reference>
<dbReference type="STRING" id="7070.A0A139WME8"/>
<feature type="signal peptide" evidence="5">
    <location>
        <begin position="1"/>
        <end position="26"/>
    </location>
</feature>
<protein>
    <submittedName>
        <fullName evidence="7">Transmembrane protease serine 9-like Protein</fullName>
    </submittedName>
</protein>
<evidence type="ECO:0000256" key="5">
    <source>
        <dbReference type="SAM" id="SignalP"/>
    </source>
</evidence>
<feature type="domain" description="Peptidase S1" evidence="6">
    <location>
        <begin position="48"/>
        <end position="289"/>
    </location>
</feature>
<dbReference type="InParanoid" id="A0A139WME8"/>
<dbReference type="EMBL" id="KQ971312">
    <property type="protein sequence ID" value="KYB29218.1"/>
    <property type="molecule type" value="Genomic_DNA"/>
</dbReference>
<dbReference type="InterPro" id="IPR043504">
    <property type="entry name" value="Peptidase_S1_PA_chymotrypsin"/>
</dbReference>
<dbReference type="Pfam" id="PF00089">
    <property type="entry name" value="Trypsin"/>
    <property type="match status" value="2"/>
</dbReference>
<sequence length="655" mass="73604">MRRSVVPDMIITACLLLLVKIVPIFSKLNGEGKVCGRAIGTNLPEEKIVAGYDVGYYKYPWYAALIISNVVACGGTLVGSRMIISAAHCYKEYITGHDAKKTKLEDVYNVTLGIYNRCEKEKTQRVFPVEKVHIHEKYKENIPYFDISLLILKENANYEPICLPKSVIKTRPREGSVPGLGTLRYHGSTPCTLHEARLLVYSDYECKKMLNRTGNDPNKLIGAFCAGYLQGGIDTCQGDSGGPFQIMDEFGNHILLGVVSFGFHCANPNLLGVYTDVSHYVNWIEEKSGIKTTMEASNSTSDESTEPAKPPPRPNPVQVVHQNYPNPGNVIIIIRNRNKIEDKRQVFIFDNMLVRWVFIVLLYAQADFKCVPNKIKIWSPIKCEAGRRFFAKLGGMPEFGSQISQPYLYPWLAEIKVSNLGRVRPCSGALINDKYVLTSQSCVSAPVQANQINVHLGFYNGYKQDVSEIFQPRVFKSGVSEIIRHFYYDPNNIRTAENNLALLKLNKDVKYSKTIYPIQLPAPGDKFNKYSKTLGENVEWSFFSTNNKKIKDIETKILDVEQCRQFNPNYHQIGSGVVCGIGDNGSKPCGAEIGGLLSVTKPKKMYNVSVLIGITAWEPPAANPCQSHLPRVYVRIDNKLAWIKENTRDGSYCRY</sequence>
<dbReference type="CDD" id="cd00190">
    <property type="entry name" value="Tryp_SPc"/>
    <property type="match status" value="1"/>
</dbReference>
<feature type="domain" description="Peptidase S1" evidence="6">
    <location>
        <begin position="392"/>
        <end position="648"/>
    </location>
</feature>
<comment type="similarity">
    <text evidence="2">Belongs to the peptidase S1 family. CLIP subfamily.</text>
</comment>
<dbReference type="InterPro" id="IPR033116">
    <property type="entry name" value="TRYPSIN_SER"/>
</dbReference>
<dbReference type="PANTHER" id="PTHR24256">
    <property type="entry name" value="TRYPTASE-RELATED"/>
    <property type="match status" value="1"/>
</dbReference>
<proteinExistence type="inferred from homology"/>
<organism evidence="7 8">
    <name type="scientific">Tribolium castaneum</name>
    <name type="common">Red flour beetle</name>
    <dbReference type="NCBI Taxonomy" id="7070"/>
    <lineage>
        <taxon>Eukaryota</taxon>
        <taxon>Metazoa</taxon>
        <taxon>Ecdysozoa</taxon>
        <taxon>Arthropoda</taxon>
        <taxon>Hexapoda</taxon>
        <taxon>Insecta</taxon>
        <taxon>Pterygota</taxon>
        <taxon>Neoptera</taxon>
        <taxon>Endopterygota</taxon>
        <taxon>Coleoptera</taxon>
        <taxon>Polyphaga</taxon>
        <taxon>Cucujiformia</taxon>
        <taxon>Tenebrionidae</taxon>
        <taxon>Tenebrionidae incertae sedis</taxon>
        <taxon>Tribolium</taxon>
    </lineage>
</organism>
<dbReference type="GO" id="GO:0005615">
    <property type="term" value="C:extracellular space"/>
    <property type="evidence" value="ECO:0000318"/>
    <property type="project" value="GO_Central"/>
</dbReference>
<dbReference type="InterPro" id="IPR051487">
    <property type="entry name" value="Ser/Thr_Proteases_Immune/Dev"/>
</dbReference>